<keyword evidence="3" id="KW-1185">Reference proteome</keyword>
<organism evidence="2 3">
    <name type="scientific">Halomonas flagellata</name>
    <dbReference type="NCBI Taxonomy" id="2920385"/>
    <lineage>
        <taxon>Bacteria</taxon>
        <taxon>Pseudomonadati</taxon>
        <taxon>Pseudomonadota</taxon>
        <taxon>Gammaproteobacteria</taxon>
        <taxon>Oceanospirillales</taxon>
        <taxon>Halomonadaceae</taxon>
        <taxon>Halomonas</taxon>
    </lineage>
</organism>
<name>A0ABS9RYJ1_9GAMM</name>
<proteinExistence type="predicted"/>
<evidence type="ECO:0000256" key="1">
    <source>
        <dbReference type="SAM" id="Coils"/>
    </source>
</evidence>
<evidence type="ECO:0000313" key="3">
    <source>
        <dbReference type="Proteomes" id="UP001202117"/>
    </source>
</evidence>
<comment type="caution">
    <text evidence="2">The sequence shown here is derived from an EMBL/GenBank/DDBJ whole genome shotgun (WGS) entry which is preliminary data.</text>
</comment>
<keyword evidence="1" id="KW-0175">Coiled coil</keyword>
<feature type="coiled-coil region" evidence="1">
    <location>
        <begin position="233"/>
        <end position="260"/>
    </location>
</feature>
<dbReference type="Pfam" id="PF11279">
    <property type="entry name" value="DUF3080"/>
    <property type="match status" value="1"/>
</dbReference>
<dbReference type="InterPro" id="IPR021431">
    <property type="entry name" value="DUF3080"/>
</dbReference>
<reference evidence="2 3" key="1">
    <citation type="submission" date="2022-02" db="EMBL/GenBank/DDBJ databases">
        <title>Halomonas fukangensis sp. nov., a halophilic bacterium isolated from a bulk soil of Kalidium foliatum at Fukang.</title>
        <authorList>
            <person name="Huang Y."/>
        </authorList>
    </citation>
    <scope>NUCLEOTIDE SEQUENCE [LARGE SCALE GENOMIC DNA]</scope>
    <source>
        <strain evidence="2 3">EGI 63088</strain>
    </source>
</reference>
<dbReference type="RefSeq" id="WP_240569484.1">
    <property type="nucleotide sequence ID" value="NZ_JAKVPY010000025.1"/>
</dbReference>
<accession>A0ABS9RYJ1</accession>
<dbReference type="Proteomes" id="UP001202117">
    <property type="component" value="Unassembled WGS sequence"/>
</dbReference>
<gene>
    <name evidence="2" type="ORF">MKP05_17625</name>
</gene>
<dbReference type="EMBL" id="JAKVPY010000025">
    <property type="protein sequence ID" value="MCH4564921.1"/>
    <property type="molecule type" value="Genomic_DNA"/>
</dbReference>
<sequence>MGDWNSLGTERRTRHWPWLVLVAALLVGCGGSAGGESDTLLTEYQQRLAASLGLEAPAPRSPDNIGSFPDKRERLLEIPETRDGMLNVYALRECHITSLVAGRNNQLGRVAPASQRWLYELELWRRLDACWRSEVPETLAESDRERLARLTEAKTEQLPRVSWNALFDSSEWAGSFSRASSPLSPAETRPHDDQLAALAYLRDTTLHQFDPGWQPDSATLEGHLKTLRTRPFSAELLRTLLLAEQRLEEASELLEHSLERSCSRLSGFPDELHQSPEHARLEAWLARLEKTARGWLGAIDELLEAQTEGPEPVADYRRRWLSLEAPEAPLPAFDAARERHESLREELARRCRLPRGA</sequence>
<evidence type="ECO:0000313" key="2">
    <source>
        <dbReference type="EMBL" id="MCH4564921.1"/>
    </source>
</evidence>
<protein>
    <submittedName>
        <fullName evidence="2">DUF3080 domain-containing protein</fullName>
    </submittedName>
</protein>